<keyword evidence="2" id="KW-1185">Reference proteome</keyword>
<comment type="caution">
    <text evidence="1">The sequence shown here is derived from an EMBL/GenBank/DDBJ whole genome shotgun (WGS) entry which is preliminary data.</text>
</comment>
<sequence>MVVTPPLTLADRAEVTIQSRYSGSNVGTANLIDGDKERRWHTYFGEVECGVVAEGGAGGGGVVVVGPVKMCASVVSPGGMAAAPRTPAGTPHHAHTHAHTKLTVRHGLYILVRRVASRVFA</sequence>
<dbReference type="Proteomes" id="UP000324222">
    <property type="component" value="Unassembled WGS sequence"/>
</dbReference>
<gene>
    <name evidence="1" type="ORF">E2C01_001708</name>
</gene>
<accession>A0A5B7CIL7</accession>
<name>A0A5B7CIL7_PORTR</name>
<dbReference type="AlphaFoldDB" id="A0A5B7CIL7"/>
<evidence type="ECO:0000313" key="1">
    <source>
        <dbReference type="EMBL" id="MPC09105.1"/>
    </source>
</evidence>
<proteinExistence type="predicted"/>
<evidence type="ECO:0000313" key="2">
    <source>
        <dbReference type="Proteomes" id="UP000324222"/>
    </source>
</evidence>
<protein>
    <submittedName>
        <fullName evidence="1">Uncharacterized protein</fullName>
    </submittedName>
</protein>
<dbReference type="EMBL" id="VSRR010000055">
    <property type="protein sequence ID" value="MPC09105.1"/>
    <property type="molecule type" value="Genomic_DNA"/>
</dbReference>
<reference evidence="1 2" key="1">
    <citation type="submission" date="2019-05" db="EMBL/GenBank/DDBJ databases">
        <title>Another draft genome of Portunus trituberculatus and its Hox gene families provides insights of decapod evolution.</title>
        <authorList>
            <person name="Jeong J.-H."/>
            <person name="Song I."/>
            <person name="Kim S."/>
            <person name="Choi T."/>
            <person name="Kim D."/>
            <person name="Ryu S."/>
            <person name="Kim W."/>
        </authorList>
    </citation>
    <scope>NUCLEOTIDE SEQUENCE [LARGE SCALE GENOMIC DNA]</scope>
    <source>
        <tissue evidence="1">Muscle</tissue>
    </source>
</reference>
<organism evidence="1 2">
    <name type="scientific">Portunus trituberculatus</name>
    <name type="common">Swimming crab</name>
    <name type="synonym">Neptunus trituberculatus</name>
    <dbReference type="NCBI Taxonomy" id="210409"/>
    <lineage>
        <taxon>Eukaryota</taxon>
        <taxon>Metazoa</taxon>
        <taxon>Ecdysozoa</taxon>
        <taxon>Arthropoda</taxon>
        <taxon>Crustacea</taxon>
        <taxon>Multicrustacea</taxon>
        <taxon>Malacostraca</taxon>
        <taxon>Eumalacostraca</taxon>
        <taxon>Eucarida</taxon>
        <taxon>Decapoda</taxon>
        <taxon>Pleocyemata</taxon>
        <taxon>Brachyura</taxon>
        <taxon>Eubrachyura</taxon>
        <taxon>Portunoidea</taxon>
        <taxon>Portunidae</taxon>
        <taxon>Portuninae</taxon>
        <taxon>Portunus</taxon>
    </lineage>
</organism>